<feature type="domain" description="Heterokaryon incompatibility" evidence="1">
    <location>
        <begin position="54"/>
        <end position="236"/>
    </location>
</feature>
<dbReference type="InterPro" id="IPR052895">
    <property type="entry name" value="HetReg/Transcr_Mod"/>
</dbReference>
<accession>A0A6A6CCI6</accession>
<protein>
    <recommendedName>
        <fullName evidence="1">Heterokaryon incompatibility domain-containing protein</fullName>
    </recommendedName>
</protein>
<evidence type="ECO:0000313" key="3">
    <source>
        <dbReference type="Proteomes" id="UP000799537"/>
    </source>
</evidence>
<evidence type="ECO:0000313" key="2">
    <source>
        <dbReference type="EMBL" id="KAF2164751.1"/>
    </source>
</evidence>
<name>A0A6A6CCI6_ZASCE</name>
<evidence type="ECO:0000259" key="1">
    <source>
        <dbReference type="Pfam" id="PF06985"/>
    </source>
</evidence>
<dbReference type="Proteomes" id="UP000799537">
    <property type="component" value="Unassembled WGS sequence"/>
</dbReference>
<dbReference type="RefSeq" id="XP_033665640.1">
    <property type="nucleotide sequence ID" value="XM_033807561.1"/>
</dbReference>
<dbReference type="OrthoDB" id="194358at2759"/>
<dbReference type="GeneID" id="54560833"/>
<reference evidence="2" key="1">
    <citation type="journal article" date="2020" name="Stud. Mycol.">
        <title>101 Dothideomycetes genomes: a test case for predicting lifestyles and emergence of pathogens.</title>
        <authorList>
            <person name="Haridas S."/>
            <person name="Albert R."/>
            <person name="Binder M."/>
            <person name="Bloem J."/>
            <person name="Labutti K."/>
            <person name="Salamov A."/>
            <person name="Andreopoulos B."/>
            <person name="Baker S."/>
            <person name="Barry K."/>
            <person name="Bills G."/>
            <person name="Bluhm B."/>
            <person name="Cannon C."/>
            <person name="Castanera R."/>
            <person name="Culley D."/>
            <person name="Daum C."/>
            <person name="Ezra D."/>
            <person name="Gonzalez J."/>
            <person name="Henrissat B."/>
            <person name="Kuo A."/>
            <person name="Liang C."/>
            <person name="Lipzen A."/>
            <person name="Lutzoni F."/>
            <person name="Magnuson J."/>
            <person name="Mondo S."/>
            <person name="Nolan M."/>
            <person name="Ohm R."/>
            <person name="Pangilinan J."/>
            <person name="Park H.-J."/>
            <person name="Ramirez L."/>
            <person name="Alfaro M."/>
            <person name="Sun H."/>
            <person name="Tritt A."/>
            <person name="Yoshinaga Y."/>
            <person name="Zwiers L.-H."/>
            <person name="Turgeon B."/>
            <person name="Goodwin S."/>
            <person name="Spatafora J."/>
            <person name="Crous P."/>
            <person name="Grigoriev I."/>
        </authorList>
    </citation>
    <scope>NUCLEOTIDE SEQUENCE</scope>
    <source>
        <strain evidence="2">ATCC 36951</strain>
    </source>
</reference>
<dbReference type="EMBL" id="ML993603">
    <property type="protein sequence ID" value="KAF2164751.1"/>
    <property type="molecule type" value="Genomic_DNA"/>
</dbReference>
<dbReference type="PANTHER" id="PTHR24148">
    <property type="entry name" value="ANKYRIN REPEAT DOMAIN-CONTAINING PROTEIN 39 HOMOLOG-RELATED"/>
    <property type="match status" value="1"/>
</dbReference>
<sequence length="425" mass="48887">MDISNNSITSKYKPLPKGKHIRVLHILEAAPVSSDSQLLIELTELDIEDDSADWDCLSYTWGPPISTPESFERYGTANDVVIMLRVGEHEYRHTIGRNLYEALQQLENMNHRRPLWIAAICINQDDPAEKSRQVSMMDDLFSRTKRVYVWMGVDDPEAPAFNDIVWLRTVLVNKIRDYEKINEDITYRDFPPVKMEGIDGLHSFKINTTISWTRVRALFNFYTYRRYLSRAWMVQELCLAKNEPLILLGEHTITLDSMCQLQETFAGHPTMPYLTHKEPDGNAGMGFEITWIARMRAKLHQLDIGGDHEQRSKLLMDDLCGVKRGAKITPKTVHCAVWEELLCTLHQRRSSDPRDLIYSLIGLANRFSGASHPQDFIRPDYTSDVEKVYVDFTAQILTYSSNHRILSLASARPTEPADLDTRLPS</sequence>
<keyword evidence="3" id="KW-1185">Reference proteome</keyword>
<dbReference type="PANTHER" id="PTHR24148:SF64">
    <property type="entry name" value="HETEROKARYON INCOMPATIBILITY DOMAIN-CONTAINING PROTEIN"/>
    <property type="match status" value="1"/>
</dbReference>
<dbReference type="InterPro" id="IPR010730">
    <property type="entry name" value="HET"/>
</dbReference>
<organism evidence="2 3">
    <name type="scientific">Zasmidium cellare ATCC 36951</name>
    <dbReference type="NCBI Taxonomy" id="1080233"/>
    <lineage>
        <taxon>Eukaryota</taxon>
        <taxon>Fungi</taxon>
        <taxon>Dikarya</taxon>
        <taxon>Ascomycota</taxon>
        <taxon>Pezizomycotina</taxon>
        <taxon>Dothideomycetes</taxon>
        <taxon>Dothideomycetidae</taxon>
        <taxon>Mycosphaerellales</taxon>
        <taxon>Mycosphaerellaceae</taxon>
        <taxon>Zasmidium</taxon>
    </lineage>
</organism>
<gene>
    <name evidence="2" type="ORF">M409DRAFT_25145</name>
</gene>
<dbReference type="Pfam" id="PF06985">
    <property type="entry name" value="HET"/>
    <property type="match status" value="1"/>
</dbReference>
<dbReference type="AlphaFoldDB" id="A0A6A6CCI6"/>
<proteinExistence type="predicted"/>